<feature type="signal peptide" evidence="1">
    <location>
        <begin position="1"/>
        <end position="28"/>
    </location>
</feature>
<accession>A0A6N7WNW1</accession>
<evidence type="ECO:0000313" key="3">
    <source>
        <dbReference type="EMBL" id="MSS91080.1"/>
    </source>
</evidence>
<evidence type="ECO:0000259" key="2">
    <source>
        <dbReference type="Pfam" id="PF13349"/>
    </source>
</evidence>
<dbReference type="PROSITE" id="PS51257">
    <property type="entry name" value="PROKAR_LIPOPROTEIN"/>
    <property type="match status" value="1"/>
</dbReference>
<keyword evidence="4" id="KW-1185">Reference proteome</keyword>
<keyword evidence="1" id="KW-0732">Signal</keyword>
<dbReference type="Proteomes" id="UP000436047">
    <property type="component" value="Unassembled WGS sequence"/>
</dbReference>
<dbReference type="InterPro" id="IPR025164">
    <property type="entry name" value="Toastrack_DUF4097"/>
</dbReference>
<dbReference type="GeneID" id="86055967"/>
<name>A0A6N7WNW1_9FIRM</name>
<feature type="chain" id="PRO_5026792041" evidence="1">
    <location>
        <begin position="29"/>
        <end position="304"/>
    </location>
</feature>
<proteinExistence type="predicted"/>
<feature type="domain" description="DUF4097" evidence="2">
    <location>
        <begin position="42"/>
        <end position="302"/>
    </location>
</feature>
<gene>
    <name evidence="3" type="ORF">FYJ45_23430</name>
</gene>
<dbReference type="AlphaFoldDB" id="A0A6N7WNW1"/>
<dbReference type="Pfam" id="PF13349">
    <property type="entry name" value="DUF4097"/>
    <property type="match status" value="1"/>
</dbReference>
<sequence>MKMKKLLKACFVAAVGLLILTGCSNKQSSTLANELTFSLDDISEVTISYDEEKVTFYESENNELTIKEYMTENKSSYYAKVNQSSNSIQISEGGKPFFKDDFSRYVEVYLPASYHESLTVTTTDGDINISALEMTLNALRIDSTAGAVKLNIVAAQNIHLSTTSGVLDVNRLEADTIRVDTTSGSFSCHTLNGNVAYTSTSGNANIQSAIGSGNYKANNSGELNVVYTEVTGDLSFYNKNDSIHVTLPVDLEFEFQATTKNGSVSTNFQESISMDGRTTSGTVGEHPTVTVKVETNNGDIEVTQ</sequence>
<reference evidence="3 4" key="1">
    <citation type="submission" date="2019-08" db="EMBL/GenBank/DDBJ databases">
        <title>In-depth cultivation of the pig gut microbiome towards novel bacterial diversity and tailored functional studies.</title>
        <authorList>
            <person name="Wylensek D."/>
            <person name="Hitch T.C.A."/>
            <person name="Clavel T."/>
        </authorList>
    </citation>
    <scope>NUCLEOTIDE SEQUENCE [LARGE SCALE GENOMIC DNA]</scope>
    <source>
        <strain evidence="3 4">WCA-389-WT-23B</strain>
    </source>
</reference>
<comment type="caution">
    <text evidence="3">The sequence shown here is derived from an EMBL/GenBank/DDBJ whole genome shotgun (WGS) entry which is preliminary data.</text>
</comment>
<organism evidence="3 4">
    <name type="scientific">Eisenbergiella porci</name>
    <dbReference type="NCBI Taxonomy" id="2652274"/>
    <lineage>
        <taxon>Bacteria</taxon>
        <taxon>Bacillati</taxon>
        <taxon>Bacillota</taxon>
        <taxon>Clostridia</taxon>
        <taxon>Lachnospirales</taxon>
        <taxon>Lachnospiraceae</taxon>
        <taxon>Eisenbergiella</taxon>
    </lineage>
</organism>
<dbReference type="RefSeq" id="WP_154467453.1">
    <property type="nucleotide sequence ID" value="NZ_VUMI01000055.1"/>
</dbReference>
<dbReference type="EMBL" id="VUMI01000055">
    <property type="protein sequence ID" value="MSS91080.1"/>
    <property type="molecule type" value="Genomic_DNA"/>
</dbReference>
<evidence type="ECO:0000313" key="4">
    <source>
        <dbReference type="Proteomes" id="UP000436047"/>
    </source>
</evidence>
<protein>
    <submittedName>
        <fullName evidence="3">DUF4097 domain-containing protein</fullName>
    </submittedName>
</protein>
<evidence type="ECO:0000256" key="1">
    <source>
        <dbReference type="SAM" id="SignalP"/>
    </source>
</evidence>